<feature type="transmembrane region" description="Helical" evidence="1">
    <location>
        <begin position="80"/>
        <end position="102"/>
    </location>
</feature>
<accession>A0ABV9WBV9</accession>
<protein>
    <submittedName>
        <fullName evidence="2">Uncharacterized protein</fullName>
    </submittedName>
</protein>
<dbReference type="EMBL" id="JBHSIU010000095">
    <property type="protein sequence ID" value="MFC5006237.1"/>
    <property type="molecule type" value="Genomic_DNA"/>
</dbReference>
<organism evidence="2 3">
    <name type="scientific">Dactylosporangium cerinum</name>
    <dbReference type="NCBI Taxonomy" id="1434730"/>
    <lineage>
        <taxon>Bacteria</taxon>
        <taxon>Bacillati</taxon>
        <taxon>Actinomycetota</taxon>
        <taxon>Actinomycetes</taxon>
        <taxon>Micromonosporales</taxon>
        <taxon>Micromonosporaceae</taxon>
        <taxon>Dactylosporangium</taxon>
    </lineage>
</organism>
<keyword evidence="1" id="KW-0472">Membrane</keyword>
<dbReference type="Proteomes" id="UP001595912">
    <property type="component" value="Unassembled WGS sequence"/>
</dbReference>
<reference evidence="3" key="1">
    <citation type="journal article" date="2019" name="Int. J. Syst. Evol. Microbiol.">
        <title>The Global Catalogue of Microorganisms (GCM) 10K type strain sequencing project: providing services to taxonomists for standard genome sequencing and annotation.</title>
        <authorList>
            <consortium name="The Broad Institute Genomics Platform"/>
            <consortium name="The Broad Institute Genome Sequencing Center for Infectious Disease"/>
            <person name="Wu L."/>
            <person name="Ma J."/>
        </authorList>
    </citation>
    <scope>NUCLEOTIDE SEQUENCE [LARGE SCALE GENOMIC DNA]</scope>
    <source>
        <strain evidence="3">CGMCC 4.7152</strain>
    </source>
</reference>
<evidence type="ECO:0000256" key="1">
    <source>
        <dbReference type="SAM" id="Phobius"/>
    </source>
</evidence>
<feature type="transmembrane region" description="Helical" evidence="1">
    <location>
        <begin position="40"/>
        <end position="59"/>
    </location>
</feature>
<name>A0ABV9WBV9_9ACTN</name>
<keyword evidence="3" id="KW-1185">Reference proteome</keyword>
<feature type="transmembrane region" description="Helical" evidence="1">
    <location>
        <begin position="108"/>
        <end position="126"/>
    </location>
</feature>
<evidence type="ECO:0000313" key="3">
    <source>
        <dbReference type="Proteomes" id="UP001595912"/>
    </source>
</evidence>
<sequence length="165" mass="17430">MIRIPASRVAAGALPQVCAKHGHAAIETKAVKIISKPPVWAAPLIIVGALPYLIVVMALRKTVKAPAWPWCEECASERKTRFSVGFGLLALGLLLFVGAFALNNDTSGLLFAVGLLALLIGLIFALRGGVLPITGAFTSKDGQFVEVPKGSEHFAMVLSRMAARV</sequence>
<proteinExistence type="predicted"/>
<comment type="caution">
    <text evidence="2">The sequence shown here is derived from an EMBL/GenBank/DDBJ whole genome shotgun (WGS) entry which is preliminary data.</text>
</comment>
<evidence type="ECO:0000313" key="2">
    <source>
        <dbReference type="EMBL" id="MFC5006237.1"/>
    </source>
</evidence>
<dbReference type="RefSeq" id="WP_380126853.1">
    <property type="nucleotide sequence ID" value="NZ_JBHSIU010000095.1"/>
</dbReference>
<keyword evidence="1" id="KW-1133">Transmembrane helix</keyword>
<gene>
    <name evidence="2" type="ORF">ACFPIJ_51515</name>
</gene>
<keyword evidence="1" id="KW-0812">Transmembrane</keyword>